<comment type="caution">
    <text evidence="2">The sequence shown here is derived from an EMBL/GenBank/DDBJ whole genome shotgun (WGS) entry which is preliminary data.</text>
</comment>
<feature type="region of interest" description="Disordered" evidence="1">
    <location>
        <begin position="74"/>
        <end position="113"/>
    </location>
</feature>
<proteinExistence type="predicted"/>
<feature type="compositionally biased region" description="Polar residues" evidence="1">
    <location>
        <begin position="101"/>
        <end position="113"/>
    </location>
</feature>
<gene>
    <name evidence="2" type="ORF">L3X38_011758</name>
</gene>
<organism evidence="2 3">
    <name type="scientific">Prunus dulcis</name>
    <name type="common">Almond</name>
    <name type="synonym">Amygdalus dulcis</name>
    <dbReference type="NCBI Taxonomy" id="3755"/>
    <lineage>
        <taxon>Eukaryota</taxon>
        <taxon>Viridiplantae</taxon>
        <taxon>Streptophyta</taxon>
        <taxon>Embryophyta</taxon>
        <taxon>Tracheophyta</taxon>
        <taxon>Spermatophyta</taxon>
        <taxon>Magnoliopsida</taxon>
        <taxon>eudicotyledons</taxon>
        <taxon>Gunneridae</taxon>
        <taxon>Pentapetalae</taxon>
        <taxon>rosids</taxon>
        <taxon>fabids</taxon>
        <taxon>Rosales</taxon>
        <taxon>Rosaceae</taxon>
        <taxon>Amygdaloideae</taxon>
        <taxon>Amygdaleae</taxon>
        <taxon>Prunus</taxon>
    </lineage>
</organism>
<evidence type="ECO:0000313" key="3">
    <source>
        <dbReference type="Proteomes" id="UP001054821"/>
    </source>
</evidence>
<dbReference type="Proteomes" id="UP001054821">
    <property type="component" value="Chromosome 2"/>
</dbReference>
<dbReference type="EMBL" id="JAJFAZ020000002">
    <property type="protein sequence ID" value="KAI5343882.1"/>
    <property type="molecule type" value="Genomic_DNA"/>
</dbReference>
<evidence type="ECO:0000256" key="1">
    <source>
        <dbReference type="SAM" id="MobiDB-lite"/>
    </source>
</evidence>
<sequence>MRISIALLEEEVQNNRQRTKWNTQMRDLEVMWRLAQNILPTRDVLFKRKITQDAFGVLLEWKLLYMLFRCRPNPKPRSSGSSIPSQGQVEVQPEAKWKPNSKPSQVETQLHKA</sequence>
<keyword evidence="3" id="KW-1185">Reference proteome</keyword>
<reference evidence="2 3" key="1">
    <citation type="journal article" date="2022" name="G3 (Bethesda)">
        <title>Whole-genome sequence and methylome profiling of the almond [Prunus dulcis (Mill.) D.A. Webb] cultivar 'Nonpareil'.</title>
        <authorList>
            <person name="D'Amico-Willman K.M."/>
            <person name="Ouma W.Z."/>
            <person name="Meulia T."/>
            <person name="Sideli G.M."/>
            <person name="Gradziel T.M."/>
            <person name="Fresnedo-Ramirez J."/>
        </authorList>
    </citation>
    <scope>NUCLEOTIDE SEQUENCE [LARGE SCALE GENOMIC DNA]</scope>
    <source>
        <strain evidence="2">Clone GOH B32 T37-40</strain>
    </source>
</reference>
<name>A0AAD4ZEL4_PRUDU</name>
<accession>A0AAD4ZEL4</accession>
<dbReference type="AlphaFoldDB" id="A0AAD4ZEL4"/>
<feature type="compositionally biased region" description="Polar residues" evidence="1">
    <location>
        <begin position="76"/>
        <end position="89"/>
    </location>
</feature>
<evidence type="ECO:0000313" key="2">
    <source>
        <dbReference type="EMBL" id="KAI5343882.1"/>
    </source>
</evidence>
<protein>
    <submittedName>
        <fullName evidence="2">Uncharacterized protein</fullName>
    </submittedName>
</protein>